<evidence type="ECO:0000313" key="4">
    <source>
        <dbReference type="Proteomes" id="UP001239909"/>
    </source>
</evidence>
<protein>
    <submittedName>
        <fullName evidence="3">16S rRNA (Guanine(966)-N(2))-methyltransferase RsmD</fullName>
    </submittedName>
</protein>
<reference evidence="3 4" key="1">
    <citation type="submission" date="2023-04" db="EMBL/GenBank/DDBJ databases">
        <title>Marinoamorphus aggregata gen. nov., sp. Nov., isolate from tissue of brittle star Ophioplocus japonicus.</title>
        <authorList>
            <person name="Kawano K."/>
            <person name="Sawayama S."/>
            <person name="Nakagawa S."/>
        </authorList>
    </citation>
    <scope>NUCLEOTIDE SEQUENCE [LARGE SCALE GENOMIC DNA]</scope>
    <source>
        <strain evidence="3 4">NKW23</strain>
    </source>
</reference>
<dbReference type="SUPFAM" id="SSF53335">
    <property type="entry name" value="S-adenosyl-L-methionine-dependent methyltransferases"/>
    <property type="match status" value="1"/>
</dbReference>
<dbReference type="InterPro" id="IPR002052">
    <property type="entry name" value="DNA_methylase_N6_adenine_CS"/>
</dbReference>
<sequence length="192" mass="20023">MRIVGGRFGGHRLAAPGADGGGAAHLRPTSDRVREALFNLLAHGAYPPLEGARVLDLFAGTGALGLEALSRGAARAVFVDDFPKSRALIRENVERLGLTGVSKIWRRDATRLGPCRDAPFDLVFLDPPYGSDLGLRAHGSALAGGWLAPGALLVWESPAAEPAPAPEGAEAVDSRRYGESRITLLLQGAAAG</sequence>
<comment type="caution">
    <text evidence="3">The sequence shown here is derived from an EMBL/GenBank/DDBJ whole genome shotgun (WGS) entry which is preliminary data.</text>
</comment>
<evidence type="ECO:0000313" key="3">
    <source>
        <dbReference type="EMBL" id="GMG81069.1"/>
    </source>
</evidence>
<evidence type="ECO:0000256" key="1">
    <source>
        <dbReference type="ARBA" id="ARBA00022603"/>
    </source>
</evidence>
<dbReference type="PROSITE" id="PS00092">
    <property type="entry name" value="N6_MTASE"/>
    <property type="match status" value="1"/>
</dbReference>
<dbReference type="PANTHER" id="PTHR43542">
    <property type="entry name" value="METHYLTRANSFERASE"/>
    <property type="match status" value="1"/>
</dbReference>
<organism evidence="3 4">
    <name type="scientific">Paralimibaculum aggregatum</name>
    <dbReference type="NCBI Taxonomy" id="3036245"/>
    <lineage>
        <taxon>Bacteria</taxon>
        <taxon>Pseudomonadati</taxon>
        <taxon>Pseudomonadota</taxon>
        <taxon>Alphaproteobacteria</taxon>
        <taxon>Rhodobacterales</taxon>
        <taxon>Paracoccaceae</taxon>
        <taxon>Paralimibaculum</taxon>
    </lineage>
</organism>
<dbReference type="PANTHER" id="PTHR43542:SF1">
    <property type="entry name" value="METHYLTRANSFERASE"/>
    <property type="match status" value="1"/>
</dbReference>
<name>A0ABQ6LGB7_9RHOB</name>
<dbReference type="Pfam" id="PF03602">
    <property type="entry name" value="Cons_hypoth95"/>
    <property type="match status" value="1"/>
</dbReference>
<dbReference type="InterPro" id="IPR029063">
    <property type="entry name" value="SAM-dependent_MTases_sf"/>
</dbReference>
<dbReference type="CDD" id="cd02440">
    <property type="entry name" value="AdoMet_MTases"/>
    <property type="match status" value="1"/>
</dbReference>
<accession>A0ABQ6LGB7</accession>
<gene>
    <name evidence="3" type="primary">rsmD</name>
    <name evidence="3" type="ORF">LNKW23_02810</name>
</gene>
<keyword evidence="1" id="KW-0489">Methyltransferase</keyword>
<dbReference type="NCBIfam" id="TIGR00095">
    <property type="entry name" value="16S rRNA (guanine(966)-N(2))-methyltransferase RsmD"/>
    <property type="match status" value="1"/>
</dbReference>
<evidence type="ECO:0000256" key="2">
    <source>
        <dbReference type="ARBA" id="ARBA00022679"/>
    </source>
</evidence>
<keyword evidence="2" id="KW-0808">Transferase</keyword>
<proteinExistence type="predicted"/>
<dbReference type="PIRSF" id="PIRSF004553">
    <property type="entry name" value="CHP00095"/>
    <property type="match status" value="1"/>
</dbReference>
<dbReference type="Gene3D" id="3.40.50.150">
    <property type="entry name" value="Vaccinia Virus protein VP39"/>
    <property type="match status" value="1"/>
</dbReference>
<dbReference type="EMBL" id="BSYI01000002">
    <property type="protein sequence ID" value="GMG81069.1"/>
    <property type="molecule type" value="Genomic_DNA"/>
</dbReference>
<dbReference type="Proteomes" id="UP001239909">
    <property type="component" value="Unassembled WGS sequence"/>
</dbReference>
<dbReference type="InterPro" id="IPR004398">
    <property type="entry name" value="RNA_MeTrfase_RsmD"/>
</dbReference>
<dbReference type="RefSeq" id="WP_285669694.1">
    <property type="nucleotide sequence ID" value="NZ_BSYI01000002.1"/>
</dbReference>
<keyword evidence="4" id="KW-1185">Reference proteome</keyword>